<comment type="caution">
    <text evidence="1">The sequence shown here is derived from an EMBL/GenBank/DDBJ whole genome shotgun (WGS) entry which is preliminary data.</text>
</comment>
<dbReference type="Proteomes" id="UP001634393">
    <property type="component" value="Unassembled WGS sequence"/>
</dbReference>
<gene>
    <name evidence="1" type="ORF">ACJIZ3_008722</name>
</gene>
<evidence type="ECO:0000313" key="2">
    <source>
        <dbReference type="Proteomes" id="UP001634393"/>
    </source>
</evidence>
<organism evidence="1 2">
    <name type="scientific">Penstemon smallii</name>
    <dbReference type="NCBI Taxonomy" id="265156"/>
    <lineage>
        <taxon>Eukaryota</taxon>
        <taxon>Viridiplantae</taxon>
        <taxon>Streptophyta</taxon>
        <taxon>Embryophyta</taxon>
        <taxon>Tracheophyta</taxon>
        <taxon>Spermatophyta</taxon>
        <taxon>Magnoliopsida</taxon>
        <taxon>eudicotyledons</taxon>
        <taxon>Gunneridae</taxon>
        <taxon>Pentapetalae</taxon>
        <taxon>asterids</taxon>
        <taxon>lamiids</taxon>
        <taxon>Lamiales</taxon>
        <taxon>Plantaginaceae</taxon>
        <taxon>Cheloneae</taxon>
        <taxon>Penstemon</taxon>
    </lineage>
</organism>
<dbReference type="AlphaFoldDB" id="A0ABD3TBK1"/>
<dbReference type="EMBL" id="JBJXBP010000004">
    <property type="protein sequence ID" value="KAL3833986.1"/>
    <property type="molecule type" value="Genomic_DNA"/>
</dbReference>
<evidence type="ECO:0000313" key="1">
    <source>
        <dbReference type="EMBL" id="KAL3833986.1"/>
    </source>
</evidence>
<protein>
    <submittedName>
        <fullName evidence="1">Uncharacterized protein</fullName>
    </submittedName>
</protein>
<name>A0ABD3TBK1_9LAMI</name>
<reference evidence="1 2" key="1">
    <citation type="submission" date="2024-12" db="EMBL/GenBank/DDBJ databases">
        <title>The unique morphological basis and parallel evolutionary history of personate flowers in Penstemon.</title>
        <authorList>
            <person name="Depatie T.H."/>
            <person name="Wessinger C.A."/>
        </authorList>
    </citation>
    <scope>NUCLEOTIDE SEQUENCE [LARGE SCALE GENOMIC DNA]</scope>
    <source>
        <strain evidence="1">WTNN_2</strain>
        <tissue evidence="1">Leaf</tissue>
    </source>
</reference>
<accession>A0ABD3TBK1</accession>
<keyword evidence="2" id="KW-1185">Reference proteome</keyword>
<sequence>MFENFVLCYCRFIKPTKLHF</sequence>
<proteinExistence type="predicted"/>